<organism evidence="11 12">
    <name type="scientific">Yinghuangia aomiensis</name>
    <dbReference type="NCBI Taxonomy" id="676205"/>
    <lineage>
        <taxon>Bacteria</taxon>
        <taxon>Bacillati</taxon>
        <taxon>Actinomycetota</taxon>
        <taxon>Actinomycetes</taxon>
        <taxon>Kitasatosporales</taxon>
        <taxon>Streptomycetaceae</taxon>
        <taxon>Yinghuangia</taxon>
    </lineage>
</organism>
<feature type="domain" description="Acyl-CoA dehydrogenase/oxidase C-terminal" evidence="8">
    <location>
        <begin position="240"/>
        <end position="388"/>
    </location>
</feature>
<dbReference type="InterPro" id="IPR013786">
    <property type="entry name" value="AcylCoA_DH/ox_N"/>
</dbReference>
<comment type="caution">
    <text evidence="11">The sequence shown here is derived from an EMBL/GenBank/DDBJ whole genome shotgun (WGS) entry which is preliminary data.</text>
</comment>
<keyword evidence="4 7" id="KW-0285">Flavoprotein</keyword>
<proteinExistence type="inferred from homology"/>
<evidence type="ECO:0000313" key="11">
    <source>
        <dbReference type="EMBL" id="GAA4994853.1"/>
    </source>
</evidence>
<dbReference type="SUPFAM" id="SSF47203">
    <property type="entry name" value="Acyl-CoA dehydrogenase C-terminal domain-like"/>
    <property type="match status" value="1"/>
</dbReference>
<evidence type="ECO:0000256" key="6">
    <source>
        <dbReference type="ARBA" id="ARBA00023002"/>
    </source>
</evidence>
<dbReference type="InterPro" id="IPR009075">
    <property type="entry name" value="AcylCo_DH/oxidase_C"/>
</dbReference>
<gene>
    <name evidence="11" type="ORF">GCM10023205_79740</name>
</gene>
<dbReference type="Pfam" id="PF00441">
    <property type="entry name" value="Acyl-CoA_dh_1"/>
    <property type="match status" value="1"/>
</dbReference>
<dbReference type="RefSeq" id="WP_345680777.1">
    <property type="nucleotide sequence ID" value="NZ_BAABHS010000054.1"/>
</dbReference>
<dbReference type="SUPFAM" id="SSF56645">
    <property type="entry name" value="Acyl-CoA dehydrogenase NM domain-like"/>
    <property type="match status" value="1"/>
</dbReference>
<comment type="similarity">
    <text evidence="2 7">Belongs to the acyl-CoA dehydrogenase family.</text>
</comment>
<dbReference type="PANTHER" id="PTHR48083">
    <property type="entry name" value="MEDIUM-CHAIN SPECIFIC ACYL-COA DEHYDROGENASE, MITOCHONDRIAL-RELATED"/>
    <property type="match status" value="1"/>
</dbReference>
<accession>A0ABP9ICP8</accession>
<dbReference type="InterPro" id="IPR006091">
    <property type="entry name" value="Acyl-CoA_Oxase/DH_mid-dom"/>
</dbReference>
<dbReference type="Gene3D" id="2.40.110.10">
    <property type="entry name" value="Butyryl-CoA Dehydrogenase, subunit A, domain 2"/>
    <property type="match status" value="1"/>
</dbReference>
<dbReference type="InterPro" id="IPR009100">
    <property type="entry name" value="AcylCoA_DH/oxidase_NM_dom_sf"/>
</dbReference>
<evidence type="ECO:0000256" key="1">
    <source>
        <dbReference type="ARBA" id="ARBA00001974"/>
    </source>
</evidence>
<dbReference type="EMBL" id="BAABHS010000054">
    <property type="protein sequence ID" value="GAA4994853.1"/>
    <property type="molecule type" value="Genomic_DNA"/>
</dbReference>
<name>A0ABP9ICP8_9ACTN</name>
<dbReference type="Gene3D" id="1.20.140.10">
    <property type="entry name" value="Butyryl-CoA Dehydrogenase, subunit A, domain 3"/>
    <property type="match status" value="1"/>
</dbReference>
<evidence type="ECO:0000256" key="2">
    <source>
        <dbReference type="ARBA" id="ARBA00009347"/>
    </source>
</evidence>
<keyword evidence="5 7" id="KW-0274">FAD</keyword>
<dbReference type="Proteomes" id="UP001500466">
    <property type="component" value="Unassembled WGS sequence"/>
</dbReference>
<comment type="cofactor">
    <cofactor evidence="1 7">
        <name>FAD</name>
        <dbReference type="ChEBI" id="CHEBI:57692"/>
    </cofactor>
</comment>
<feature type="domain" description="Acyl-CoA dehydrogenase/oxidase N-terminal" evidence="10">
    <location>
        <begin position="12"/>
        <end position="125"/>
    </location>
</feature>
<evidence type="ECO:0000259" key="10">
    <source>
        <dbReference type="Pfam" id="PF02771"/>
    </source>
</evidence>
<evidence type="ECO:0000256" key="4">
    <source>
        <dbReference type="ARBA" id="ARBA00022630"/>
    </source>
</evidence>
<protein>
    <submittedName>
        <fullName evidence="11">Acyl-CoA dehydrogenase family protein</fullName>
    </submittedName>
</protein>
<sequence length="397" mass="42306">MAIDFTLDPHLADLRERTAAFVREHVLPAEAALLARQDAPDDGLRATLQQAARDAGLFSPTVPSGLGGLGLDMRGQSVVLEEAGYSLLGPLALNCAAPDEGNMHLLEKAATPAQREKFLRPLAEGRVRSCFAMTEPAPGAGSDPAQLATTARRDGEAWVIDGLKRFITGADGAAFAIVMARTGGDDRSPEATMFLVPTDIPGYTLERHMPTLDSGFVGGHGELRFSGLRVGDEAVLGEPGKGFAYAQIRLAPARLTHCMRWLGIARHAHDIAVRYAADRTAFGSRLGDLGLTQGHIADNEIDLAASRALIREAAWVLDTGGSGKRETSIAKTFVAEAVGRIVDRSIQVCGGLGVSGDLPLAAYLREVRAFRIYDGPSEVHRWSLARRAVRAAERDGS</sequence>
<dbReference type="InterPro" id="IPR036250">
    <property type="entry name" value="AcylCo_DH-like_C"/>
</dbReference>
<feature type="domain" description="Acyl-CoA oxidase/dehydrogenase middle" evidence="9">
    <location>
        <begin position="130"/>
        <end position="225"/>
    </location>
</feature>
<keyword evidence="6 7" id="KW-0560">Oxidoreductase</keyword>
<evidence type="ECO:0000256" key="3">
    <source>
        <dbReference type="ARBA" id="ARBA00011738"/>
    </source>
</evidence>
<evidence type="ECO:0000259" key="8">
    <source>
        <dbReference type="Pfam" id="PF00441"/>
    </source>
</evidence>
<dbReference type="Pfam" id="PF02771">
    <property type="entry name" value="Acyl-CoA_dh_N"/>
    <property type="match status" value="1"/>
</dbReference>
<dbReference type="Gene3D" id="1.10.540.10">
    <property type="entry name" value="Acyl-CoA dehydrogenase/oxidase, N-terminal domain"/>
    <property type="match status" value="1"/>
</dbReference>
<reference evidence="12" key="1">
    <citation type="journal article" date="2019" name="Int. J. Syst. Evol. Microbiol.">
        <title>The Global Catalogue of Microorganisms (GCM) 10K type strain sequencing project: providing services to taxonomists for standard genome sequencing and annotation.</title>
        <authorList>
            <consortium name="The Broad Institute Genomics Platform"/>
            <consortium name="The Broad Institute Genome Sequencing Center for Infectious Disease"/>
            <person name="Wu L."/>
            <person name="Ma J."/>
        </authorList>
    </citation>
    <scope>NUCLEOTIDE SEQUENCE [LARGE SCALE GENOMIC DNA]</scope>
    <source>
        <strain evidence="12">JCM 17986</strain>
    </source>
</reference>
<dbReference type="InterPro" id="IPR037069">
    <property type="entry name" value="AcylCoA_DH/ox_N_sf"/>
</dbReference>
<keyword evidence="12" id="KW-1185">Reference proteome</keyword>
<evidence type="ECO:0000259" key="9">
    <source>
        <dbReference type="Pfam" id="PF02770"/>
    </source>
</evidence>
<dbReference type="InterPro" id="IPR046373">
    <property type="entry name" value="Acyl-CoA_Oxase/DH_mid-dom_sf"/>
</dbReference>
<comment type="subunit">
    <text evidence="3">Homodimer.</text>
</comment>
<evidence type="ECO:0000313" key="12">
    <source>
        <dbReference type="Proteomes" id="UP001500466"/>
    </source>
</evidence>
<dbReference type="InterPro" id="IPR050741">
    <property type="entry name" value="Acyl-CoA_dehydrogenase"/>
</dbReference>
<evidence type="ECO:0000256" key="7">
    <source>
        <dbReference type="RuleBase" id="RU362125"/>
    </source>
</evidence>
<dbReference type="Pfam" id="PF02770">
    <property type="entry name" value="Acyl-CoA_dh_M"/>
    <property type="match status" value="1"/>
</dbReference>
<dbReference type="PANTHER" id="PTHR48083:SF13">
    <property type="entry name" value="ACYL-COA DEHYDROGENASE FAMILY MEMBER 11"/>
    <property type="match status" value="1"/>
</dbReference>
<evidence type="ECO:0000256" key="5">
    <source>
        <dbReference type="ARBA" id="ARBA00022827"/>
    </source>
</evidence>